<evidence type="ECO:0000313" key="4">
    <source>
        <dbReference type="Proteomes" id="UP000537260"/>
    </source>
</evidence>
<comment type="caution">
    <text evidence="3">The sequence shown here is derived from an EMBL/GenBank/DDBJ whole genome shotgun (WGS) entry which is preliminary data.</text>
</comment>
<keyword evidence="2" id="KW-0472">Membrane</keyword>
<keyword evidence="2" id="KW-0812">Transmembrane</keyword>
<proteinExistence type="predicted"/>
<feature type="region of interest" description="Disordered" evidence="1">
    <location>
        <begin position="135"/>
        <end position="171"/>
    </location>
</feature>
<reference evidence="3 4" key="1">
    <citation type="submission" date="2020-07" db="EMBL/GenBank/DDBJ databases">
        <title>Sequencing the genomes of 1000 actinobacteria strains.</title>
        <authorList>
            <person name="Klenk H.-P."/>
        </authorList>
    </citation>
    <scope>NUCLEOTIDE SEQUENCE [LARGE SCALE GENOMIC DNA]</scope>
    <source>
        <strain evidence="3 4">LI1</strain>
    </source>
</reference>
<keyword evidence="2" id="KW-1133">Transmembrane helix</keyword>
<name>A0A7Z0ED63_9MICO</name>
<dbReference type="AlphaFoldDB" id="A0A7Z0ED63"/>
<dbReference type="RefSeq" id="WP_179578219.1">
    <property type="nucleotide sequence ID" value="NZ_JACCFM010000001.1"/>
</dbReference>
<feature type="compositionally biased region" description="Basic and acidic residues" evidence="1">
    <location>
        <begin position="145"/>
        <end position="155"/>
    </location>
</feature>
<feature type="transmembrane region" description="Helical" evidence="2">
    <location>
        <begin position="96"/>
        <end position="118"/>
    </location>
</feature>
<accession>A0A7Z0ED63</accession>
<feature type="transmembrane region" description="Helical" evidence="2">
    <location>
        <begin position="35"/>
        <end position="59"/>
    </location>
</feature>
<keyword evidence="4" id="KW-1185">Reference proteome</keyword>
<feature type="transmembrane region" description="Helical" evidence="2">
    <location>
        <begin position="71"/>
        <end position="90"/>
    </location>
</feature>
<gene>
    <name evidence="3" type="ORF">HNR05_001240</name>
</gene>
<sequence>MIIRRAFFFWQFIAVLALPLWLVVGWPIFGGGGWQVFGVFLGAVGLGVGLLIVSLLVYARKEVRTDRAVSWLDVGVLSLWHATIIAVGFYPSSASWLATVMVVLGLAALWCALGELVTAARKRMQSMMTLIEQTAQPRAAFPDSSRPDSSRHDASPNDPSVIIVQEKPTEP</sequence>
<dbReference type="Proteomes" id="UP000537260">
    <property type="component" value="Unassembled WGS sequence"/>
</dbReference>
<organism evidence="3 4">
    <name type="scientific">Glaciibacter psychrotolerans</name>
    <dbReference type="NCBI Taxonomy" id="670054"/>
    <lineage>
        <taxon>Bacteria</taxon>
        <taxon>Bacillati</taxon>
        <taxon>Actinomycetota</taxon>
        <taxon>Actinomycetes</taxon>
        <taxon>Micrococcales</taxon>
        <taxon>Microbacteriaceae</taxon>
        <taxon>Glaciibacter</taxon>
    </lineage>
</organism>
<feature type="transmembrane region" description="Helical" evidence="2">
    <location>
        <begin position="7"/>
        <end position="29"/>
    </location>
</feature>
<evidence type="ECO:0000313" key="3">
    <source>
        <dbReference type="EMBL" id="NYJ19449.1"/>
    </source>
</evidence>
<dbReference type="EMBL" id="JACCFM010000001">
    <property type="protein sequence ID" value="NYJ19449.1"/>
    <property type="molecule type" value="Genomic_DNA"/>
</dbReference>
<protein>
    <submittedName>
        <fullName evidence="3">Uncharacterized protein</fullName>
    </submittedName>
</protein>
<evidence type="ECO:0000256" key="2">
    <source>
        <dbReference type="SAM" id="Phobius"/>
    </source>
</evidence>
<evidence type="ECO:0000256" key="1">
    <source>
        <dbReference type="SAM" id="MobiDB-lite"/>
    </source>
</evidence>